<evidence type="ECO:0000313" key="3">
    <source>
        <dbReference type="Proteomes" id="UP000006764"/>
    </source>
</evidence>
<feature type="transmembrane region" description="Helical" evidence="1">
    <location>
        <begin position="32"/>
        <end position="50"/>
    </location>
</feature>
<dbReference type="InterPro" id="IPR046613">
    <property type="entry name" value="DUF6726"/>
</dbReference>
<sequence>MKTLVRISLLAVLVGTLSGCFLTKLVTTPVRLVGSAGTVVGSALSILPVVGNPINDTFREANGAIDKVMDGVDDIPI</sequence>
<gene>
    <name evidence="2" type="ORF">S7S_06445</name>
</gene>
<keyword evidence="1" id="KW-0472">Membrane</keyword>
<keyword evidence="1" id="KW-0812">Transmembrane</keyword>
<evidence type="ECO:0000256" key="1">
    <source>
        <dbReference type="SAM" id="Phobius"/>
    </source>
</evidence>
<keyword evidence="3" id="KW-1185">Reference proteome</keyword>
<dbReference type="EMBL" id="CP004387">
    <property type="protein sequence ID" value="AJD47705.1"/>
    <property type="molecule type" value="Genomic_DNA"/>
</dbReference>
<dbReference type="OrthoDB" id="6078243at2"/>
<proteinExistence type="predicted"/>
<organism evidence="2 3">
    <name type="scientific">Isoalcanivorax pacificus W11-5</name>
    <dbReference type="NCBI Taxonomy" id="391936"/>
    <lineage>
        <taxon>Bacteria</taxon>
        <taxon>Pseudomonadati</taxon>
        <taxon>Pseudomonadota</taxon>
        <taxon>Gammaproteobacteria</taxon>
        <taxon>Oceanospirillales</taxon>
        <taxon>Alcanivoracaceae</taxon>
        <taxon>Isoalcanivorax</taxon>
    </lineage>
</organism>
<dbReference type="HOGENOM" id="CLU_2630256_0_0_6"/>
<evidence type="ECO:0008006" key="4">
    <source>
        <dbReference type="Google" id="ProtNLM"/>
    </source>
</evidence>
<dbReference type="Pfam" id="PF20487">
    <property type="entry name" value="DUF6726"/>
    <property type="match status" value="1"/>
</dbReference>
<keyword evidence="1" id="KW-1133">Transmembrane helix</keyword>
<dbReference type="KEGG" id="apac:S7S_06445"/>
<name>A0A0B4XLZ7_9GAMM</name>
<dbReference type="STRING" id="391936.S7S_06445"/>
<dbReference type="PROSITE" id="PS51257">
    <property type="entry name" value="PROKAR_LIPOPROTEIN"/>
    <property type="match status" value="1"/>
</dbReference>
<dbReference type="RefSeq" id="WP_008739852.1">
    <property type="nucleotide sequence ID" value="NZ_CP004387.1"/>
</dbReference>
<evidence type="ECO:0000313" key="2">
    <source>
        <dbReference type="EMBL" id="AJD47705.1"/>
    </source>
</evidence>
<dbReference type="Proteomes" id="UP000006764">
    <property type="component" value="Chromosome"/>
</dbReference>
<reference evidence="2 3" key="1">
    <citation type="journal article" date="2012" name="J. Bacteriol.">
        <title>Genome sequence of an alkane-degrading bacterium, Alcanivorax pacificus type strain W11-5, isolated from deep sea sediment.</title>
        <authorList>
            <person name="Lai Q."/>
            <person name="Shao Z."/>
        </authorList>
    </citation>
    <scope>NUCLEOTIDE SEQUENCE [LARGE SCALE GENOMIC DNA]</scope>
    <source>
        <strain evidence="2 3">W11-5</strain>
    </source>
</reference>
<accession>A0A0B4XLZ7</accession>
<dbReference type="AlphaFoldDB" id="A0A0B4XLZ7"/>
<protein>
    <recommendedName>
        <fullName evidence="4">Lipoprotein</fullName>
    </recommendedName>
</protein>